<name>A0ABS9ENZ1_9BACT</name>
<dbReference type="EMBL" id="JAKGUD010000009">
    <property type="protein sequence ID" value="MCF4142919.1"/>
    <property type="molecule type" value="Genomic_DNA"/>
</dbReference>
<organism evidence="1 2">
    <name type="scientific">Dethiosulfovibrio marinus</name>
    <dbReference type="NCBI Taxonomy" id="133532"/>
    <lineage>
        <taxon>Bacteria</taxon>
        <taxon>Thermotogati</taxon>
        <taxon>Synergistota</taxon>
        <taxon>Synergistia</taxon>
        <taxon>Synergistales</taxon>
        <taxon>Dethiosulfovibrionaceae</taxon>
        <taxon>Dethiosulfovibrio</taxon>
    </lineage>
</organism>
<proteinExistence type="predicted"/>
<dbReference type="SUPFAM" id="SSF53955">
    <property type="entry name" value="Lysozyme-like"/>
    <property type="match status" value="1"/>
</dbReference>
<gene>
    <name evidence="1" type="ORF">L2W38_08810</name>
</gene>
<comment type="caution">
    <text evidence="1">The sequence shown here is derived from an EMBL/GenBank/DDBJ whole genome shotgun (WGS) entry which is preliminary data.</text>
</comment>
<accession>A0ABS9ENZ1</accession>
<evidence type="ECO:0000313" key="1">
    <source>
        <dbReference type="EMBL" id="MCF4142919.1"/>
    </source>
</evidence>
<keyword evidence="2" id="KW-1185">Reference proteome</keyword>
<dbReference type="Gene3D" id="1.10.530.10">
    <property type="match status" value="1"/>
</dbReference>
<evidence type="ECO:0000313" key="2">
    <source>
        <dbReference type="Proteomes" id="UP001200430"/>
    </source>
</evidence>
<dbReference type="Proteomes" id="UP001200430">
    <property type="component" value="Unassembled WGS sequence"/>
</dbReference>
<reference evidence="1 2" key="1">
    <citation type="submission" date="2022-01" db="EMBL/GenBank/DDBJ databases">
        <title>Dethiosulfovibrio faecalis sp. nov., a novel proteolytic, non-sulfur-reducing bacterium isolated from a marine aquaculture solid waste bioreactor.</title>
        <authorList>
            <person name="Grabowski S."/>
            <person name="Apolinario E."/>
            <person name="Schneider N."/>
            <person name="Marshall C.W."/>
            <person name="Sowers K.R."/>
        </authorList>
    </citation>
    <scope>NUCLEOTIDE SEQUENCE [LARGE SCALE GENOMIC DNA]</scope>
    <source>
        <strain evidence="1 2">DSM 12537</strain>
    </source>
</reference>
<dbReference type="InterPro" id="IPR023346">
    <property type="entry name" value="Lysozyme-like_dom_sf"/>
</dbReference>
<dbReference type="RefSeq" id="WP_236099637.1">
    <property type="nucleotide sequence ID" value="NZ_JAKGUD010000009.1"/>
</dbReference>
<sequence length="206" mass="24155">MRLRLGKSSPILLVICSLWLCLTPAYGDPGYPSGLIRDGGFVQIHCFDEDKAPVVQQVLRDYFDVLDDSMSSKRQRLYSIYVSRSSIKYGVDPFILASVMIQRSGLSWVLEEGGYYGLMAIDWEKHRRWITEDHPRVQSRRVLCKPVINVRIGADLMSRNLKRSGMNYDVMIRNEYDDFPGAYEVIWEHYRNMARLFRERIEDDRF</sequence>
<protein>
    <submittedName>
        <fullName evidence="1">Uncharacterized protein</fullName>
    </submittedName>
</protein>